<evidence type="ECO:0000313" key="2">
    <source>
        <dbReference type="EMBL" id="PIA89434.1"/>
    </source>
</evidence>
<dbReference type="Proteomes" id="UP000230605">
    <property type="component" value="Chromosome 5"/>
</dbReference>
<accession>A0A2G5HA73</accession>
<reference evidence="2 3" key="1">
    <citation type="submission" date="2015-10" db="EMBL/GenBank/DDBJ databases">
        <title>The cercosporin biosynthetic gene cluster was horizontally transferred to several fungal lineages and shown to be expanded in Cercospora beticola based on microsynteny with recipient genomes.</title>
        <authorList>
            <person name="De Jonge R."/>
            <person name="Ebert M.K."/>
            <person name="Suttle J.C."/>
            <person name="Jurick Ii W.M."/>
            <person name="Secor G.A."/>
            <person name="Thomma B.P."/>
            <person name="Van De Peer Y."/>
            <person name="Bolton M.D."/>
        </authorList>
    </citation>
    <scope>NUCLEOTIDE SEQUENCE [LARGE SCALE GENOMIC DNA]</scope>
    <source>
        <strain evidence="2 3">09-40</strain>
    </source>
</reference>
<name>A0A2G5HA73_CERBT</name>
<gene>
    <name evidence="2" type="ORF">CB0940_07937</name>
</gene>
<feature type="compositionally biased region" description="Polar residues" evidence="1">
    <location>
        <begin position="30"/>
        <end position="47"/>
    </location>
</feature>
<evidence type="ECO:0000256" key="1">
    <source>
        <dbReference type="SAM" id="MobiDB-lite"/>
    </source>
</evidence>
<feature type="region of interest" description="Disordered" evidence="1">
    <location>
        <begin position="21"/>
        <end position="47"/>
    </location>
</feature>
<dbReference type="OrthoDB" id="3644438at2759"/>
<sequence length="244" mass="27540">MSLIGKRKTEDVTLNGFYADDRPTLKRRGTTASQPHIESQNNFSNHNNTLKYEEEQNSHDRNDSAMSNHNEELTQPFTQQLPTPPLHQDEFMNGADEYPLPGQQHHHQYFGQQHQQQRLQALYTSLTAFIASQNLSSLEPHLPTSTQPQTFIVQARHLIQNLNSHLTSLQNIAISQLKLRTQMSSLGVTQSVISNLDSALQGLDTQMMEFMVGLQGIEMEVDAIEAELSSASQHQNHVTEVAML</sequence>
<proteinExistence type="predicted"/>
<dbReference type="EMBL" id="LKMD01000108">
    <property type="protein sequence ID" value="PIA89434.1"/>
    <property type="molecule type" value="Genomic_DNA"/>
</dbReference>
<protein>
    <submittedName>
        <fullName evidence="2">Uncharacterized protein</fullName>
    </submittedName>
</protein>
<evidence type="ECO:0000313" key="3">
    <source>
        <dbReference type="Proteomes" id="UP000230605"/>
    </source>
</evidence>
<organism evidence="2 3">
    <name type="scientific">Cercospora beticola</name>
    <name type="common">Sugarbeet leaf spot fungus</name>
    <dbReference type="NCBI Taxonomy" id="122368"/>
    <lineage>
        <taxon>Eukaryota</taxon>
        <taxon>Fungi</taxon>
        <taxon>Dikarya</taxon>
        <taxon>Ascomycota</taxon>
        <taxon>Pezizomycotina</taxon>
        <taxon>Dothideomycetes</taxon>
        <taxon>Dothideomycetidae</taxon>
        <taxon>Mycosphaerellales</taxon>
        <taxon>Mycosphaerellaceae</taxon>
        <taxon>Cercospora</taxon>
    </lineage>
</organism>
<comment type="caution">
    <text evidence="2">The sequence shown here is derived from an EMBL/GenBank/DDBJ whole genome shotgun (WGS) entry which is preliminary data.</text>
</comment>
<dbReference type="AlphaFoldDB" id="A0A2G5HA73"/>